<proteinExistence type="predicted"/>
<dbReference type="InterPro" id="IPR014729">
    <property type="entry name" value="Rossmann-like_a/b/a_fold"/>
</dbReference>
<dbReference type="RefSeq" id="WP_131568318.1">
    <property type="nucleotide sequence ID" value="NZ_JAINFK010000002.1"/>
</dbReference>
<reference evidence="2 3" key="1">
    <citation type="journal article" date="2015" name="Antonie Van Leeuwenhoek">
        <title>Oricola cellulosilytica gen. nov., sp. nov., a cellulose-degrading bacterium of the family Phyllobacteriaceae isolated from surface seashore water, and emended descriptions of Mesorhizobium loti and Phyllobacterium myrsinacearum.</title>
        <authorList>
            <person name="Hameed A."/>
            <person name="Shahina M."/>
            <person name="Lai W.A."/>
            <person name="Lin S.Y."/>
            <person name="Young L.S."/>
            <person name="Liu Y.C."/>
            <person name="Hsu Y.H."/>
            <person name="Young C.C."/>
        </authorList>
    </citation>
    <scope>NUCLEOTIDE SEQUENCE [LARGE SCALE GENOMIC DNA]</scope>
    <source>
        <strain evidence="2 3">KCTC 52183</strain>
    </source>
</reference>
<dbReference type="CDD" id="cd06259">
    <property type="entry name" value="YdcF-like"/>
    <property type="match status" value="1"/>
</dbReference>
<sequence>MSQELRITEQDLGAAEVLWEFHCVYDTPRPADAIIGLGSYDLRVADWCAELYLAGFAPFILFTGSAGNWTRDLYGMTEAEAFAQRAEKAGVPADAVLLEKRATNIGENLRFARAILPTIHSAIIATKPQTQRRCQATLKHQWARLDAMITAPLIRFREQPTEHHGMQALICEMVGDIWRMNAYPARGFQSEHPVPESVERAFAYLVGRGYTAHIPDEK</sequence>
<name>A0A4R0PAU7_9HYPH</name>
<dbReference type="AlphaFoldDB" id="A0A4R0PAU7"/>
<dbReference type="GO" id="GO:0005886">
    <property type="term" value="C:plasma membrane"/>
    <property type="evidence" value="ECO:0007669"/>
    <property type="project" value="TreeGrafter"/>
</dbReference>
<dbReference type="InterPro" id="IPR051599">
    <property type="entry name" value="Cell_Envelope_Assoc"/>
</dbReference>
<dbReference type="EMBL" id="SJST01000003">
    <property type="protein sequence ID" value="TCD14361.1"/>
    <property type="molecule type" value="Genomic_DNA"/>
</dbReference>
<dbReference type="Pfam" id="PF02698">
    <property type="entry name" value="DUF218"/>
    <property type="match status" value="1"/>
</dbReference>
<evidence type="ECO:0000259" key="1">
    <source>
        <dbReference type="Pfam" id="PF02698"/>
    </source>
</evidence>
<protein>
    <submittedName>
        <fullName evidence="2">YdcF family protein</fullName>
    </submittedName>
</protein>
<evidence type="ECO:0000313" key="2">
    <source>
        <dbReference type="EMBL" id="TCD14361.1"/>
    </source>
</evidence>
<feature type="domain" description="DUF218" evidence="1">
    <location>
        <begin position="32"/>
        <end position="174"/>
    </location>
</feature>
<gene>
    <name evidence="2" type="ORF">E0D97_09830</name>
</gene>
<dbReference type="Proteomes" id="UP000291301">
    <property type="component" value="Unassembled WGS sequence"/>
</dbReference>
<comment type="caution">
    <text evidence="2">The sequence shown here is derived from an EMBL/GenBank/DDBJ whole genome shotgun (WGS) entry which is preliminary data.</text>
</comment>
<dbReference type="PANTHER" id="PTHR30336:SF20">
    <property type="entry name" value="DUF218 DOMAIN-CONTAINING PROTEIN"/>
    <property type="match status" value="1"/>
</dbReference>
<dbReference type="Gene3D" id="3.40.50.620">
    <property type="entry name" value="HUPs"/>
    <property type="match status" value="1"/>
</dbReference>
<dbReference type="OrthoDB" id="2216870at2"/>
<organism evidence="2 3">
    <name type="scientific">Oricola cellulosilytica</name>
    <dbReference type="NCBI Taxonomy" id="1429082"/>
    <lineage>
        <taxon>Bacteria</taxon>
        <taxon>Pseudomonadati</taxon>
        <taxon>Pseudomonadota</taxon>
        <taxon>Alphaproteobacteria</taxon>
        <taxon>Hyphomicrobiales</taxon>
        <taxon>Ahrensiaceae</taxon>
        <taxon>Oricola</taxon>
    </lineage>
</organism>
<dbReference type="PANTHER" id="PTHR30336">
    <property type="entry name" value="INNER MEMBRANE PROTEIN, PROBABLE PERMEASE"/>
    <property type="match status" value="1"/>
</dbReference>
<evidence type="ECO:0000313" key="3">
    <source>
        <dbReference type="Proteomes" id="UP000291301"/>
    </source>
</evidence>
<dbReference type="InterPro" id="IPR003848">
    <property type="entry name" value="DUF218"/>
</dbReference>
<accession>A0A4R0PAU7</accession>
<keyword evidence="3" id="KW-1185">Reference proteome</keyword>